<dbReference type="InterPro" id="IPR036291">
    <property type="entry name" value="NAD(P)-bd_dom_sf"/>
</dbReference>
<dbReference type="InterPro" id="IPR012302">
    <property type="entry name" value="Malic_NAD-bd"/>
</dbReference>
<keyword evidence="1 4" id="KW-0560">Oxidoreductase</keyword>
<dbReference type="PANTHER" id="PTHR43237">
    <property type="entry name" value="NADP-DEPENDENT MALIC ENZYME"/>
    <property type="match status" value="1"/>
</dbReference>
<gene>
    <name evidence="4" type="primary">maeB</name>
    <name evidence="4" type="ORF">PITCH_A1880003</name>
</gene>
<dbReference type="PANTHER" id="PTHR43237:SF4">
    <property type="entry name" value="NADP-DEPENDENT MALIC ENZYME"/>
    <property type="match status" value="1"/>
</dbReference>
<feature type="domain" description="Malic enzyme N-terminal" evidence="3">
    <location>
        <begin position="16"/>
        <end position="149"/>
    </location>
</feature>
<dbReference type="SMART" id="SM00919">
    <property type="entry name" value="Malic_M"/>
    <property type="match status" value="1"/>
</dbReference>
<name>A0A445MVC7_9BACT</name>
<dbReference type="EC" id="1.1.1.40" evidence="4"/>
<organism evidence="4">
    <name type="scientific">uncultured Desulfobacterium sp</name>
    <dbReference type="NCBI Taxonomy" id="201089"/>
    <lineage>
        <taxon>Bacteria</taxon>
        <taxon>Pseudomonadati</taxon>
        <taxon>Thermodesulfobacteriota</taxon>
        <taxon>Desulfobacteria</taxon>
        <taxon>Desulfobacterales</taxon>
        <taxon>Desulfobacteriaceae</taxon>
        <taxon>Desulfobacterium</taxon>
        <taxon>environmental samples</taxon>
    </lineage>
</organism>
<dbReference type="FunFam" id="3.40.50.720:FF:000095">
    <property type="entry name" value="NADP-dependent malic enzyme"/>
    <property type="match status" value="1"/>
</dbReference>
<dbReference type="InterPro" id="IPR042113">
    <property type="entry name" value="P_AcTrfase_dom1"/>
</dbReference>
<dbReference type="InterPro" id="IPR012301">
    <property type="entry name" value="Malic_N_dom"/>
</dbReference>
<dbReference type="SUPFAM" id="SSF51735">
    <property type="entry name" value="NAD(P)-binding Rossmann-fold domains"/>
    <property type="match status" value="1"/>
</dbReference>
<dbReference type="InterPro" id="IPR042112">
    <property type="entry name" value="P_AcTrfase_dom2"/>
</dbReference>
<dbReference type="SMART" id="SM01274">
    <property type="entry name" value="malic"/>
    <property type="match status" value="1"/>
</dbReference>
<dbReference type="GO" id="GO:0004473">
    <property type="term" value="F:malate dehydrogenase (decarboxylating) (NADP+) activity"/>
    <property type="evidence" value="ECO:0007669"/>
    <property type="project" value="UniProtKB-EC"/>
</dbReference>
<dbReference type="GO" id="GO:0051287">
    <property type="term" value="F:NAD binding"/>
    <property type="evidence" value="ECO:0007669"/>
    <property type="project" value="InterPro"/>
</dbReference>
<dbReference type="SUPFAM" id="SSF53659">
    <property type="entry name" value="Isocitrate/Isopropylmalate dehydrogenase-like"/>
    <property type="match status" value="1"/>
</dbReference>
<dbReference type="InterPro" id="IPR037062">
    <property type="entry name" value="Malic_N_dom_sf"/>
</dbReference>
<dbReference type="AlphaFoldDB" id="A0A445MVC7"/>
<accession>A0A445MVC7</accession>
<dbReference type="SUPFAM" id="SSF53223">
    <property type="entry name" value="Aminoacid dehydrogenase-like, N-terminal domain"/>
    <property type="match status" value="1"/>
</dbReference>
<sequence length="753" mass="82138">MIKETEALNYHAAERPGKIEVRPTKSRLSRWEMHLAYLPGSAFACRAILNDPLDAYRYTAKGNLVAVITNGTSVPGLGDIGPVAAKPVQEGISVVFKRLADVDVFDLELNETDPDRFADAVRILEPTFGGVNLKDISGPEGLYIYEQLIQVMNIPVLYENLYSSAVAASACLINALDLAEKRIEDVKVVICGTGSVGIGCARLFLRLGVNPENLLMYDAKGLVHPERNDISAYQRPFARSHSALDLASGMEGADIFLGASGGNIVTQKMVRSMNAYPVVFALSTPEPEISYDAATSCRRDVIVATASVQYPNAISDMLTLPYIFRGALDVRASCITEGMLIAAAKALAELARGDVPEEVEQAYGNERFSFGPEYLIPKPIDPRILVNESAAVARQAIEEGVARLSVEQEDYREKLTIRMGTGREAMRGLVMKARLRSRNCVFTDGANETVLRACSILADEGMANPIVLGSESDVAEVAEGLGLELRAIRVIDPLKSPLLEQYASQYFRMCCRRGIMKEEAKRRLLRHDYFAAMMLHTGECDMFVTGLSTHFAESIGSIVDIIGPAKGINRISSHHLVLLARDRYVLADCAVNIEPTAEDLAEIALLAAKNARALGMEPRVAMLSFSNFGAVDHPFTLKVRKATEILRANEPGLMADGEMQLSIALKSELRDRYFPFSGLRENANVLIFPDLQSGNLALNIIQHMGEAVVVGPMLMGTRLPCHLMQYGARAEEIVNMITVGIVEVVGQPATCNP</sequence>
<dbReference type="Gene3D" id="3.40.50.10380">
    <property type="entry name" value="Malic enzyme, N-terminal domain"/>
    <property type="match status" value="1"/>
</dbReference>
<dbReference type="InterPro" id="IPR046346">
    <property type="entry name" value="Aminoacid_DH-like_N_sf"/>
</dbReference>
<evidence type="ECO:0000256" key="1">
    <source>
        <dbReference type="ARBA" id="ARBA00023002"/>
    </source>
</evidence>
<dbReference type="EMBL" id="OJIN01000099">
    <property type="protein sequence ID" value="SPD73418.1"/>
    <property type="molecule type" value="Genomic_DNA"/>
</dbReference>
<evidence type="ECO:0000259" key="2">
    <source>
        <dbReference type="SMART" id="SM00919"/>
    </source>
</evidence>
<proteinExistence type="predicted"/>
<evidence type="ECO:0000259" key="3">
    <source>
        <dbReference type="SMART" id="SM01274"/>
    </source>
</evidence>
<feature type="domain" description="Malic enzyme NAD-binding" evidence="2">
    <location>
        <begin position="165"/>
        <end position="397"/>
    </location>
</feature>
<dbReference type="InterPro" id="IPR051674">
    <property type="entry name" value="Malate_Decarboxylase"/>
</dbReference>
<dbReference type="Pfam" id="PF01515">
    <property type="entry name" value="PTA_PTB"/>
    <property type="match status" value="1"/>
</dbReference>
<protein>
    <submittedName>
        <fullName evidence="4">NADP-dependent malic enzyme</fullName>
        <ecNumber evidence="4">1.1.1.40</ecNumber>
    </submittedName>
</protein>
<dbReference type="Pfam" id="PF03949">
    <property type="entry name" value="Malic_M"/>
    <property type="match status" value="1"/>
</dbReference>
<reference evidence="4" key="1">
    <citation type="submission" date="2018-01" db="EMBL/GenBank/DDBJ databases">
        <authorList>
            <person name="Regsiter A."/>
            <person name="William W."/>
        </authorList>
    </citation>
    <scope>NUCLEOTIDE SEQUENCE</scope>
    <source>
        <strain evidence="4">TRIP AH-1</strain>
    </source>
</reference>
<dbReference type="Gene3D" id="3.40.50.10750">
    <property type="entry name" value="Isocitrate/Isopropylmalate dehydrogenase-like"/>
    <property type="match status" value="1"/>
</dbReference>
<evidence type="ECO:0000313" key="4">
    <source>
        <dbReference type="EMBL" id="SPD73418.1"/>
    </source>
</evidence>
<dbReference type="Gene3D" id="3.40.50.720">
    <property type="entry name" value="NAD(P)-binding Rossmann-like Domain"/>
    <property type="match status" value="1"/>
</dbReference>
<dbReference type="Pfam" id="PF00390">
    <property type="entry name" value="malic"/>
    <property type="match status" value="1"/>
</dbReference>
<dbReference type="InterPro" id="IPR002505">
    <property type="entry name" value="PTA_PTB"/>
</dbReference>
<dbReference type="Gene3D" id="3.40.50.10950">
    <property type="match status" value="1"/>
</dbReference>
<dbReference type="GO" id="GO:0016746">
    <property type="term" value="F:acyltransferase activity"/>
    <property type="evidence" value="ECO:0007669"/>
    <property type="project" value="InterPro"/>
</dbReference>